<dbReference type="Gene3D" id="4.10.110.10">
    <property type="entry name" value="Spasmolytic Protein, domain 1"/>
    <property type="match status" value="1"/>
</dbReference>
<protein>
    <recommendedName>
        <fullName evidence="10">P-type domain-containing protein</fullName>
    </recommendedName>
</protein>
<dbReference type="GO" id="GO:0016020">
    <property type="term" value="C:membrane"/>
    <property type="evidence" value="ECO:0007669"/>
    <property type="project" value="UniProtKB-SubCell"/>
</dbReference>
<comment type="caution">
    <text evidence="6">Lacks conserved residue(s) required for the propagation of feature annotation.</text>
</comment>
<evidence type="ECO:0000256" key="5">
    <source>
        <dbReference type="ARBA" id="ARBA00023180"/>
    </source>
</evidence>
<evidence type="ECO:0000256" key="3">
    <source>
        <dbReference type="ARBA" id="ARBA00023136"/>
    </source>
</evidence>
<evidence type="ECO:0000313" key="12">
    <source>
        <dbReference type="Proteomes" id="UP000663879"/>
    </source>
</evidence>
<dbReference type="Pfam" id="PF01055">
    <property type="entry name" value="Glyco_hydro_31_2nd"/>
    <property type="match status" value="1"/>
</dbReference>
<keyword evidence="12" id="KW-1185">Reference proteome</keyword>
<dbReference type="InterPro" id="IPR011013">
    <property type="entry name" value="Gal_mutarotase_sf_dom"/>
</dbReference>
<keyword evidence="5" id="KW-0325">Glycoprotein</keyword>
<evidence type="ECO:0000256" key="4">
    <source>
        <dbReference type="ARBA" id="ARBA00023157"/>
    </source>
</evidence>
<keyword evidence="9" id="KW-0812">Transmembrane</keyword>
<comment type="caution">
    <text evidence="11">The sequence shown here is derived from an EMBL/GenBank/DDBJ whole genome shotgun (WGS) entry which is preliminary data.</text>
</comment>
<evidence type="ECO:0000256" key="7">
    <source>
        <dbReference type="RuleBase" id="RU361185"/>
    </source>
</evidence>
<dbReference type="PANTHER" id="PTHR22762">
    <property type="entry name" value="ALPHA-GLUCOSIDASE"/>
    <property type="match status" value="1"/>
</dbReference>
<dbReference type="InterPro" id="IPR044913">
    <property type="entry name" value="P_trefoil_dom_sf"/>
</dbReference>
<dbReference type="Pfam" id="PF00088">
    <property type="entry name" value="Trefoil"/>
    <property type="match status" value="1"/>
</dbReference>
<dbReference type="InterPro" id="IPR048395">
    <property type="entry name" value="Glyco_hydro_31_C"/>
</dbReference>
<evidence type="ECO:0000256" key="1">
    <source>
        <dbReference type="ARBA" id="ARBA00004370"/>
    </source>
</evidence>
<reference evidence="11" key="1">
    <citation type="submission" date="2021-02" db="EMBL/GenBank/DDBJ databases">
        <authorList>
            <person name="Nowell W R."/>
        </authorList>
    </citation>
    <scope>NUCLEOTIDE SEQUENCE</scope>
    <source>
        <strain evidence="11">Ploen Becks lab</strain>
    </source>
</reference>
<evidence type="ECO:0000256" key="8">
    <source>
        <dbReference type="SAM" id="MobiDB-lite"/>
    </source>
</evidence>
<dbReference type="SUPFAM" id="SSF51011">
    <property type="entry name" value="Glycosyl hydrolase domain"/>
    <property type="match status" value="1"/>
</dbReference>
<dbReference type="Gene3D" id="3.20.20.80">
    <property type="entry name" value="Glycosidases"/>
    <property type="match status" value="1"/>
</dbReference>
<evidence type="ECO:0000256" key="6">
    <source>
        <dbReference type="PROSITE-ProRule" id="PRU00779"/>
    </source>
</evidence>
<dbReference type="InterPro" id="IPR017853">
    <property type="entry name" value="GH"/>
</dbReference>
<dbReference type="AlphaFoldDB" id="A0A813XBQ3"/>
<dbReference type="OrthoDB" id="5839090at2759"/>
<evidence type="ECO:0000313" key="11">
    <source>
        <dbReference type="EMBL" id="CAF0863003.1"/>
    </source>
</evidence>
<comment type="subcellular location">
    <subcellularLocation>
        <location evidence="1">Membrane</location>
    </subcellularLocation>
</comment>
<dbReference type="InterPro" id="IPR000519">
    <property type="entry name" value="P_trefoil_dom"/>
</dbReference>
<feature type="transmembrane region" description="Helical" evidence="9">
    <location>
        <begin position="35"/>
        <end position="59"/>
    </location>
</feature>
<dbReference type="GO" id="GO:0030246">
    <property type="term" value="F:carbohydrate binding"/>
    <property type="evidence" value="ECO:0007669"/>
    <property type="project" value="InterPro"/>
</dbReference>
<feature type="region of interest" description="Disordered" evidence="8">
    <location>
        <begin position="1"/>
        <end position="26"/>
    </location>
</feature>
<dbReference type="CDD" id="cd00111">
    <property type="entry name" value="Trefoil"/>
    <property type="match status" value="1"/>
</dbReference>
<sequence>MADSDIRTEQKEVETNLINKDPKQKKNSKTSQKNIIFFIVAISVFIIIVFLAIFLPLILVKKKVDRMIKPLCPDGKKQPRIDCLPDKNNLLNSGQSLESACRQRKCCWSTGGDVGGPSCFFHYNYGFRNFKTKESSFATQWYELLRTNSPDSFARSDIANLEVKIEMHTDNRLRIRIYPRRNFKNKLQRWEIPSGAKGEHLFKPEYRIEYSDLPFSFKVIRNKTGQVIFDTHESPLVFSNQFLQITTKLSSPYIFGIGENSKEHFIHDLNYKSWPLFASQNHPYNSMENQNLYSQFPAYLNIEPDGNSHMVVFYNSNPSEFYLTPFPSLTFRSMGGIFDIYIFSGPTPVQAIEQYQQTFGLPKLPPYWSLGPQISVKKFKNEEHINQLISNLKNSKLGFDSILVGLEHMINATMFTQNYDFINLKTIVEKLRSENRATILQLVPAIGNNTPNYPFSEGISLEKYWIMENFFSLSVIGQLLGRHVLYPDFTMEKTRQWWKDALQRHFVTNEKVKFDGIYFDYLTPYDENINKTCPNNKWNNPPYKFDFISNPIYNATICMDSRYEISKHYNIHGIYSHYVIDATAAALDSFIHNRTLIMSRHAFIGTGQHSIKWLGEFNSQWDDFRKSIISTVEMSMFGFSMAGADLCGNHGEFDSDLCSEWIKASSMSPLMRISFESGLEEDEKFKILTKNGLFDVLNSSICLRYSLLPYFYTQFYKAAAYGTPVVRPIAFEYPIDTRSYKIDNQWMWGDKLMVSIGTNQGGLSSIFFPKGDWYDYYRGFYTEGNGEMAGAISRRNETNLHIRGGSVIFTQDCMETATDSKYTYIDIRIALNISDNYTASGELYIDDSSKKNTPKKENYHRLISFKVYREENDGIIEVRKVSGRFATRLSYRDIKIYGLKSKPTRITVNENSQAIDGSKCVWDDYNQAYHVNLQTEVKRKVLLDTEYLNFRWTGGFDAIKKQKS</sequence>
<dbReference type="PANTHER" id="PTHR22762:SF133">
    <property type="entry name" value="P-TYPE DOMAIN-CONTAINING PROTEIN"/>
    <property type="match status" value="1"/>
</dbReference>
<dbReference type="Pfam" id="PF21365">
    <property type="entry name" value="Glyco_hydro_31_3rd"/>
    <property type="match status" value="1"/>
</dbReference>
<dbReference type="GO" id="GO:0090599">
    <property type="term" value="F:alpha-glucosidase activity"/>
    <property type="evidence" value="ECO:0007669"/>
    <property type="project" value="UniProtKB-ARBA"/>
</dbReference>
<keyword evidence="7" id="KW-0378">Hydrolase</keyword>
<comment type="similarity">
    <text evidence="2 7">Belongs to the glycosyl hydrolase 31 family.</text>
</comment>
<keyword evidence="3 9" id="KW-0472">Membrane</keyword>
<dbReference type="CDD" id="cd14752">
    <property type="entry name" value="GH31_N"/>
    <property type="match status" value="1"/>
</dbReference>
<dbReference type="GO" id="GO:0005975">
    <property type="term" value="P:carbohydrate metabolic process"/>
    <property type="evidence" value="ECO:0007669"/>
    <property type="project" value="InterPro"/>
</dbReference>
<dbReference type="SUPFAM" id="SSF51445">
    <property type="entry name" value="(Trans)glycosidases"/>
    <property type="match status" value="1"/>
</dbReference>
<dbReference type="InterPro" id="IPR013780">
    <property type="entry name" value="Glyco_hydro_b"/>
</dbReference>
<dbReference type="PROSITE" id="PS51448">
    <property type="entry name" value="P_TREFOIL_2"/>
    <property type="match status" value="1"/>
</dbReference>
<evidence type="ECO:0000256" key="9">
    <source>
        <dbReference type="SAM" id="Phobius"/>
    </source>
</evidence>
<feature type="domain" description="P-type" evidence="10">
    <location>
        <begin position="70"/>
        <end position="123"/>
    </location>
</feature>
<dbReference type="Gene3D" id="2.60.40.1180">
    <property type="entry name" value="Golgi alpha-mannosidase II"/>
    <property type="match status" value="2"/>
</dbReference>
<feature type="compositionally biased region" description="Basic and acidic residues" evidence="8">
    <location>
        <begin position="1"/>
        <end position="24"/>
    </location>
</feature>
<dbReference type="EMBL" id="CAJNOC010001415">
    <property type="protein sequence ID" value="CAF0863003.1"/>
    <property type="molecule type" value="Genomic_DNA"/>
</dbReference>
<keyword evidence="7" id="KW-0326">Glycosidase</keyword>
<dbReference type="SUPFAM" id="SSF74650">
    <property type="entry name" value="Galactose mutarotase-like"/>
    <property type="match status" value="1"/>
</dbReference>
<dbReference type="Gene3D" id="2.60.40.1760">
    <property type="entry name" value="glycosyl hydrolase (family 31)"/>
    <property type="match status" value="1"/>
</dbReference>
<dbReference type="Proteomes" id="UP000663879">
    <property type="component" value="Unassembled WGS sequence"/>
</dbReference>
<name>A0A813XBQ3_9BILA</name>
<evidence type="ECO:0000256" key="2">
    <source>
        <dbReference type="ARBA" id="ARBA00007806"/>
    </source>
</evidence>
<accession>A0A813XBQ3</accession>
<organism evidence="11 12">
    <name type="scientific">Brachionus calyciflorus</name>
    <dbReference type="NCBI Taxonomy" id="104777"/>
    <lineage>
        <taxon>Eukaryota</taxon>
        <taxon>Metazoa</taxon>
        <taxon>Spiralia</taxon>
        <taxon>Gnathifera</taxon>
        <taxon>Rotifera</taxon>
        <taxon>Eurotatoria</taxon>
        <taxon>Monogononta</taxon>
        <taxon>Pseudotrocha</taxon>
        <taxon>Ploima</taxon>
        <taxon>Brachionidae</taxon>
        <taxon>Brachionus</taxon>
    </lineage>
</organism>
<dbReference type="InterPro" id="IPR000322">
    <property type="entry name" value="Glyco_hydro_31_TIM"/>
</dbReference>
<keyword evidence="9" id="KW-1133">Transmembrane helix</keyword>
<proteinExistence type="inferred from homology"/>
<keyword evidence="4" id="KW-1015">Disulfide bond</keyword>
<evidence type="ECO:0000259" key="10">
    <source>
        <dbReference type="PROSITE" id="PS51448"/>
    </source>
</evidence>
<gene>
    <name evidence="11" type="ORF">OXX778_LOCUS9534</name>
</gene>